<proteinExistence type="predicted"/>
<gene>
    <name evidence="1" type="ORF">DF220_07395</name>
</gene>
<dbReference type="AlphaFoldDB" id="A0A2U1T1C0"/>
<organism evidence="1 2">
    <name type="scientific">Homoserinimonas hongtaonis</name>
    <dbReference type="NCBI Taxonomy" id="2079791"/>
    <lineage>
        <taxon>Bacteria</taxon>
        <taxon>Bacillati</taxon>
        <taxon>Actinomycetota</taxon>
        <taxon>Actinomycetes</taxon>
        <taxon>Micrococcales</taxon>
        <taxon>Microbacteriaceae</taxon>
        <taxon>Homoserinimonas</taxon>
    </lineage>
</organism>
<dbReference type="EMBL" id="QEEX01000001">
    <property type="protein sequence ID" value="PWB97672.1"/>
    <property type="molecule type" value="Genomic_DNA"/>
</dbReference>
<keyword evidence="2" id="KW-1185">Reference proteome</keyword>
<dbReference type="Proteomes" id="UP000244978">
    <property type="component" value="Unassembled WGS sequence"/>
</dbReference>
<protein>
    <submittedName>
        <fullName evidence="1">Uncharacterized protein</fullName>
    </submittedName>
</protein>
<comment type="caution">
    <text evidence="1">The sequence shown here is derived from an EMBL/GenBank/DDBJ whole genome shotgun (WGS) entry which is preliminary data.</text>
</comment>
<sequence>MTDKIASPFERRRNIQPSLHAARRRIRSTSALSIASVFALVQLSRWGLFGWQPPVGKRSLLAILADPARTSLKPRTVALLIEAGMLEASAQELTITEAGHRVVAEHADLFASPADAEHTD</sequence>
<evidence type="ECO:0000313" key="2">
    <source>
        <dbReference type="Proteomes" id="UP000244978"/>
    </source>
</evidence>
<evidence type="ECO:0000313" key="1">
    <source>
        <dbReference type="EMBL" id="PWB97672.1"/>
    </source>
</evidence>
<reference evidence="2" key="1">
    <citation type="submission" date="2018-04" db="EMBL/GenBank/DDBJ databases">
        <authorList>
            <person name="Liu S."/>
            <person name="Wang Z."/>
            <person name="Li J."/>
        </authorList>
    </citation>
    <scope>NUCLEOTIDE SEQUENCE [LARGE SCALE GENOMIC DNA]</scope>
    <source>
        <strain evidence="2">S1194</strain>
    </source>
</reference>
<name>A0A2U1T1C0_9MICO</name>
<accession>A0A2U1T1C0</accession>
<dbReference type="RefSeq" id="WP_108997582.1">
    <property type="nucleotide sequence ID" value="NZ_QEEX01000001.1"/>
</dbReference>